<dbReference type="OrthoDB" id="3669864at2"/>
<protein>
    <submittedName>
        <fullName evidence="1">Matrixin family metalloprotease</fullName>
    </submittedName>
</protein>
<dbReference type="GO" id="GO:0006508">
    <property type="term" value="P:proteolysis"/>
    <property type="evidence" value="ECO:0007669"/>
    <property type="project" value="InterPro"/>
</dbReference>
<gene>
    <name evidence="1" type="ORF">ECE50_021600</name>
</gene>
<keyword evidence="1" id="KW-0482">Metalloprotease</keyword>
<dbReference type="GO" id="GO:0004222">
    <property type="term" value="F:metalloendopeptidase activity"/>
    <property type="evidence" value="ECO:0007669"/>
    <property type="project" value="InterPro"/>
</dbReference>
<dbReference type="Pfam" id="PF01400">
    <property type="entry name" value="Astacin"/>
    <property type="match status" value="1"/>
</dbReference>
<dbReference type="Gene3D" id="3.40.390.10">
    <property type="entry name" value="Collagenase (Catalytic Domain)"/>
    <property type="match status" value="1"/>
</dbReference>
<keyword evidence="2" id="KW-1185">Reference proteome</keyword>
<reference evidence="1" key="1">
    <citation type="submission" date="2020-05" db="EMBL/GenBank/DDBJ databases">
        <title>Chitinophaga laudate sp. nov., isolated from a tropical peat swamp.</title>
        <authorList>
            <person name="Goh C.B.S."/>
            <person name="Lee M.S."/>
            <person name="Parimannan S."/>
            <person name="Pasbakhsh P."/>
            <person name="Yule C.M."/>
            <person name="Rajandas H."/>
            <person name="Loke S."/>
            <person name="Croft L."/>
            <person name="Tan J.B.L."/>
        </authorList>
    </citation>
    <scope>NUCLEOTIDE SEQUENCE</scope>
    <source>
        <strain evidence="1">Mgbs1</strain>
    </source>
</reference>
<dbReference type="AlphaFoldDB" id="A0A3S1JB08"/>
<evidence type="ECO:0000313" key="2">
    <source>
        <dbReference type="Proteomes" id="UP000281028"/>
    </source>
</evidence>
<dbReference type="InterPro" id="IPR001506">
    <property type="entry name" value="Peptidase_M12A"/>
</dbReference>
<proteinExistence type="predicted"/>
<name>A0A3S1JB08_9BACT</name>
<evidence type="ECO:0000313" key="1">
    <source>
        <dbReference type="EMBL" id="NSL89451.1"/>
    </source>
</evidence>
<dbReference type="SMART" id="SM00235">
    <property type="entry name" value="ZnMc"/>
    <property type="match status" value="1"/>
</dbReference>
<comment type="caution">
    <text evidence="1">The sequence shown here is derived from an EMBL/GenBank/DDBJ whole genome shotgun (WGS) entry which is preliminary data.</text>
</comment>
<organism evidence="1 2">
    <name type="scientific">Chitinophaga solisilvae</name>
    <dbReference type="NCBI Taxonomy" id="1233460"/>
    <lineage>
        <taxon>Bacteria</taxon>
        <taxon>Pseudomonadati</taxon>
        <taxon>Bacteroidota</taxon>
        <taxon>Chitinophagia</taxon>
        <taxon>Chitinophagales</taxon>
        <taxon>Chitinophagaceae</taxon>
        <taxon>Chitinophaga</taxon>
    </lineage>
</organism>
<accession>A0A3S1JB08</accession>
<dbReference type="PROSITE" id="PS51257">
    <property type="entry name" value="PROKAR_LIPOPROTEIN"/>
    <property type="match status" value="1"/>
</dbReference>
<dbReference type="SUPFAM" id="SSF55486">
    <property type="entry name" value="Metalloproteases ('zincins'), catalytic domain"/>
    <property type="match status" value="1"/>
</dbReference>
<dbReference type="GO" id="GO:0008270">
    <property type="term" value="F:zinc ion binding"/>
    <property type="evidence" value="ECO:0007669"/>
    <property type="project" value="InterPro"/>
</dbReference>
<sequence length="254" mass="28297">MKRKPLFFLLSLMVAAVTSCKKSENTATPQQEQSKSAVRVCIDKSDPGKRVSTEGVAVNASLWANGKVIRVKFLNGSTFLRNKVKTYAKVWENYANITFSFVNDNQAADLKVKFSNDQTSWSYVGTDALGVSGETVHFGWFDANTDDTEFSRTVTHEFGHAIGLAHEQSSPAANIQWNKPVVYAYYAQFGWSQQDVDYNVFYKYSASTTTYSSYDPASIMQYPIDPSFTTNGFSVGWNTVLSATDKTFIGSIYP</sequence>
<dbReference type="InterPro" id="IPR006026">
    <property type="entry name" value="Peptidase_Metallo"/>
</dbReference>
<keyword evidence="1" id="KW-0645">Protease</keyword>
<keyword evidence="1" id="KW-0378">Hydrolase</keyword>
<dbReference type="InterPro" id="IPR024079">
    <property type="entry name" value="MetalloPept_cat_dom_sf"/>
</dbReference>
<dbReference type="Proteomes" id="UP000281028">
    <property type="component" value="Unassembled WGS sequence"/>
</dbReference>
<dbReference type="EMBL" id="RIAR02000001">
    <property type="protein sequence ID" value="NSL89451.1"/>
    <property type="molecule type" value="Genomic_DNA"/>
</dbReference>